<comment type="similarity">
    <text evidence="1">Belongs to the TIP41 family.</text>
</comment>
<dbReference type="PANTHER" id="PTHR21021:SF16">
    <property type="entry name" value="TIP41-LIKE PROTEIN"/>
    <property type="match status" value="1"/>
</dbReference>
<dbReference type="Proteomes" id="UP000249218">
    <property type="component" value="Unassembled WGS sequence"/>
</dbReference>
<keyword evidence="4" id="KW-1185">Reference proteome</keyword>
<dbReference type="GO" id="GO:0031929">
    <property type="term" value="P:TOR signaling"/>
    <property type="evidence" value="ECO:0007669"/>
    <property type="project" value="TreeGrafter"/>
</dbReference>
<dbReference type="AlphaFoldDB" id="A0A2W1BVN1"/>
<evidence type="ECO:0000256" key="2">
    <source>
        <dbReference type="ARBA" id="ARBA00018951"/>
    </source>
</evidence>
<proteinExistence type="inferred from homology"/>
<dbReference type="PANTHER" id="PTHR21021">
    <property type="entry name" value="GAF/PUTATIVE CYTOSKELETAL PROTEIN"/>
    <property type="match status" value="1"/>
</dbReference>
<evidence type="ECO:0000313" key="3">
    <source>
        <dbReference type="EMBL" id="PZC76850.1"/>
    </source>
</evidence>
<reference evidence="3 4" key="1">
    <citation type="journal article" date="2017" name="BMC Biol.">
        <title>Genomic innovations, transcriptional plasticity and gene loss underlying the evolution and divergence of two highly polyphagous and invasive Helicoverpa pest species.</title>
        <authorList>
            <person name="Pearce S.L."/>
            <person name="Clarke D.F."/>
            <person name="East P.D."/>
            <person name="Elfekih S."/>
            <person name="Gordon K.H."/>
            <person name="Jermiin L.S."/>
            <person name="McGaughran A."/>
            <person name="Oakeshott J.G."/>
            <person name="Papanikolaou A."/>
            <person name="Perera O.P."/>
            <person name="Rane R.V."/>
            <person name="Richards S."/>
            <person name="Tay W.T."/>
            <person name="Walsh T.K."/>
            <person name="Anderson A."/>
            <person name="Anderson C.J."/>
            <person name="Asgari S."/>
            <person name="Board P.G."/>
            <person name="Bretschneider A."/>
            <person name="Campbell P.M."/>
            <person name="Chertemps T."/>
            <person name="Christeller J.T."/>
            <person name="Coppin C.W."/>
            <person name="Downes S.J."/>
            <person name="Duan G."/>
            <person name="Farnsworth C.A."/>
            <person name="Good R.T."/>
            <person name="Han L.B."/>
            <person name="Han Y.C."/>
            <person name="Hatje K."/>
            <person name="Horne I."/>
            <person name="Huang Y.P."/>
            <person name="Hughes D.S."/>
            <person name="Jacquin-Joly E."/>
            <person name="James W."/>
            <person name="Jhangiani S."/>
            <person name="Kollmar M."/>
            <person name="Kuwar S.S."/>
            <person name="Li S."/>
            <person name="Liu N.Y."/>
            <person name="Maibeche M.T."/>
            <person name="Miller J.R."/>
            <person name="Montagne N."/>
            <person name="Perry T."/>
            <person name="Qu J."/>
            <person name="Song S.V."/>
            <person name="Sutton G.G."/>
            <person name="Vogel H."/>
            <person name="Walenz B.P."/>
            <person name="Xu W."/>
            <person name="Zhang H.J."/>
            <person name="Zou Z."/>
            <person name="Batterham P."/>
            <person name="Edwards O.R."/>
            <person name="Feyereisen R."/>
            <person name="Gibbs R.A."/>
            <person name="Heckel D.G."/>
            <person name="McGrath A."/>
            <person name="Robin C."/>
            <person name="Scherer S.E."/>
            <person name="Worley K.C."/>
            <person name="Wu Y.D."/>
        </authorList>
    </citation>
    <scope>NUCLEOTIDE SEQUENCE [LARGE SCALE GENOMIC DNA]</scope>
    <source>
        <strain evidence="3">Harm_GR_Male_#8</strain>
        <tissue evidence="3">Whole organism</tissue>
    </source>
</reference>
<dbReference type="OrthoDB" id="10253878at2759"/>
<dbReference type="EMBL" id="KZ149944">
    <property type="protein sequence ID" value="PZC76850.1"/>
    <property type="molecule type" value="Genomic_DNA"/>
</dbReference>
<name>A0A2W1BVN1_HELAM</name>
<sequence>MPSYWYVLLRYFLRVDDVLVRANETRMFHLLNTDYVLREYTVKEAQAKDLNMPTSHMKEADDVIPILPVKEKLTHKLIVNIPSN</sequence>
<accession>A0A2W1BVN1</accession>
<evidence type="ECO:0000313" key="4">
    <source>
        <dbReference type="Proteomes" id="UP000249218"/>
    </source>
</evidence>
<dbReference type="GO" id="GO:0005829">
    <property type="term" value="C:cytosol"/>
    <property type="evidence" value="ECO:0007669"/>
    <property type="project" value="TreeGrafter"/>
</dbReference>
<gene>
    <name evidence="3" type="primary">HaOG204085</name>
    <name evidence="3" type="ORF">B5X24_HaOG204085</name>
</gene>
<dbReference type="InterPro" id="IPR007303">
    <property type="entry name" value="TIP41-like"/>
</dbReference>
<evidence type="ECO:0000256" key="1">
    <source>
        <dbReference type="ARBA" id="ARBA00006658"/>
    </source>
</evidence>
<dbReference type="Pfam" id="PF04176">
    <property type="entry name" value="TIP41"/>
    <property type="match status" value="1"/>
</dbReference>
<organism evidence="3 4">
    <name type="scientific">Helicoverpa armigera</name>
    <name type="common">Cotton bollworm</name>
    <name type="synonym">Heliothis armigera</name>
    <dbReference type="NCBI Taxonomy" id="29058"/>
    <lineage>
        <taxon>Eukaryota</taxon>
        <taxon>Metazoa</taxon>
        <taxon>Ecdysozoa</taxon>
        <taxon>Arthropoda</taxon>
        <taxon>Hexapoda</taxon>
        <taxon>Insecta</taxon>
        <taxon>Pterygota</taxon>
        <taxon>Neoptera</taxon>
        <taxon>Endopterygota</taxon>
        <taxon>Lepidoptera</taxon>
        <taxon>Glossata</taxon>
        <taxon>Ditrysia</taxon>
        <taxon>Noctuoidea</taxon>
        <taxon>Noctuidae</taxon>
        <taxon>Heliothinae</taxon>
        <taxon>Helicoverpa</taxon>
    </lineage>
</organism>
<dbReference type="InterPro" id="IPR051330">
    <property type="entry name" value="Phosphatase_reg/MetRdx"/>
</dbReference>
<protein>
    <recommendedName>
        <fullName evidence="2">TIP41-like protein</fullName>
    </recommendedName>
</protein>